<keyword evidence="2" id="KW-1185">Reference proteome</keyword>
<dbReference type="Proteomes" id="UP000054870">
    <property type="component" value="Unassembled WGS sequence"/>
</dbReference>
<name>A0A158BYP2_9BURK</name>
<sequence>MTENPVAGKQRRCRFKKLGNYWGRYVNCPFLITPITLAR</sequence>
<accession>A0A158BYP2</accession>
<proteinExistence type="predicted"/>
<organism evidence="1 2">
    <name type="scientific">Caballeronia catudaia</name>
    <dbReference type="NCBI Taxonomy" id="1777136"/>
    <lineage>
        <taxon>Bacteria</taxon>
        <taxon>Pseudomonadati</taxon>
        <taxon>Pseudomonadota</taxon>
        <taxon>Betaproteobacteria</taxon>
        <taxon>Burkholderiales</taxon>
        <taxon>Burkholderiaceae</taxon>
        <taxon>Caballeronia</taxon>
    </lineage>
</organism>
<dbReference type="EMBL" id="FCOF02000020">
    <property type="protein sequence ID" value="SAK74776.1"/>
    <property type="molecule type" value="Genomic_DNA"/>
</dbReference>
<protein>
    <submittedName>
        <fullName evidence="1">Uncharacterized protein</fullName>
    </submittedName>
</protein>
<comment type="caution">
    <text evidence="1">The sequence shown here is derived from an EMBL/GenBank/DDBJ whole genome shotgun (WGS) entry which is preliminary data.</text>
</comment>
<evidence type="ECO:0000313" key="2">
    <source>
        <dbReference type="Proteomes" id="UP000054870"/>
    </source>
</evidence>
<evidence type="ECO:0000313" key="1">
    <source>
        <dbReference type="EMBL" id="SAK74776.1"/>
    </source>
</evidence>
<dbReference type="AlphaFoldDB" id="A0A158BYP2"/>
<reference evidence="1" key="1">
    <citation type="submission" date="2016-01" db="EMBL/GenBank/DDBJ databases">
        <authorList>
            <person name="Peeters C."/>
        </authorList>
    </citation>
    <scope>NUCLEOTIDE SEQUENCE [LARGE SCALE GENOMIC DNA]</scope>
    <source>
        <strain evidence="1">LMG 29318</strain>
    </source>
</reference>
<gene>
    <name evidence="1" type="ORF">AWB75_04171</name>
</gene>